<evidence type="ECO:0000256" key="4">
    <source>
        <dbReference type="ARBA" id="ARBA00023145"/>
    </source>
</evidence>
<keyword evidence="5 6" id="KW-0012">Acyltransferase</keyword>
<dbReference type="EMBL" id="UOEE01000107">
    <property type="protein sequence ID" value="VAV90264.1"/>
    <property type="molecule type" value="Genomic_DNA"/>
</dbReference>
<accession>A0A3B0RAC9</accession>
<dbReference type="Gene3D" id="3.60.20.40">
    <property type="match status" value="1"/>
</dbReference>
<dbReference type="PANTHER" id="PTHR43199">
    <property type="entry name" value="GLUTATHIONE HYDROLASE"/>
    <property type="match status" value="1"/>
</dbReference>
<dbReference type="SUPFAM" id="SSF56235">
    <property type="entry name" value="N-terminal nucleophile aminohydrolases (Ntn hydrolases)"/>
    <property type="match status" value="1"/>
</dbReference>
<keyword evidence="2 6" id="KW-0808">Transferase</keyword>
<dbReference type="PROSITE" id="PS51257">
    <property type="entry name" value="PROKAR_LIPOPROTEIN"/>
    <property type="match status" value="1"/>
</dbReference>
<dbReference type="Gene3D" id="1.10.246.130">
    <property type="match status" value="1"/>
</dbReference>
<evidence type="ECO:0000256" key="2">
    <source>
        <dbReference type="ARBA" id="ARBA00022679"/>
    </source>
</evidence>
<reference evidence="6" key="1">
    <citation type="submission" date="2018-06" db="EMBL/GenBank/DDBJ databases">
        <authorList>
            <person name="Zhirakovskaya E."/>
        </authorList>
    </citation>
    <scope>NUCLEOTIDE SEQUENCE</scope>
</reference>
<evidence type="ECO:0000256" key="5">
    <source>
        <dbReference type="ARBA" id="ARBA00023315"/>
    </source>
</evidence>
<evidence type="ECO:0000256" key="1">
    <source>
        <dbReference type="ARBA" id="ARBA00009381"/>
    </source>
</evidence>
<dbReference type="GO" id="GO:0103068">
    <property type="term" value="F:leukotriene C4 gamma-glutamyl transferase activity"/>
    <property type="evidence" value="ECO:0007669"/>
    <property type="project" value="UniProtKB-EC"/>
</dbReference>
<dbReference type="AlphaFoldDB" id="A0A3B0RAC9"/>
<dbReference type="EC" id="2.3.2.2" evidence="6"/>
<dbReference type="InterPro" id="IPR055262">
    <property type="entry name" value="GGT_CS"/>
</dbReference>
<keyword evidence="4" id="KW-0865">Zymogen</keyword>
<evidence type="ECO:0000256" key="3">
    <source>
        <dbReference type="ARBA" id="ARBA00022801"/>
    </source>
</evidence>
<proteinExistence type="inferred from homology"/>
<dbReference type="InterPro" id="IPR043137">
    <property type="entry name" value="GGT_ssub_C"/>
</dbReference>
<protein>
    <submittedName>
        <fullName evidence="6">Gamma-glutamyltranspeptidase @ Glutathione hydrolase</fullName>
        <ecNumber evidence="6">2.3.2.2</ecNumber>
        <ecNumber evidence="6">3.4.19.13</ecNumber>
    </submittedName>
</protein>
<dbReference type="GO" id="GO:0036374">
    <property type="term" value="F:glutathione hydrolase activity"/>
    <property type="evidence" value="ECO:0007669"/>
    <property type="project" value="UniProtKB-EC"/>
</dbReference>
<dbReference type="Pfam" id="PF01019">
    <property type="entry name" value="G_glu_transpept"/>
    <property type="match status" value="1"/>
</dbReference>
<dbReference type="EC" id="3.4.19.13" evidence="6"/>
<dbReference type="PROSITE" id="PS00462">
    <property type="entry name" value="G_GLU_TRANSPEPTIDASE"/>
    <property type="match status" value="1"/>
</dbReference>
<dbReference type="NCBIfam" id="TIGR00066">
    <property type="entry name" value="g_glut_trans"/>
    <property type="match status" value="1"/>
</dbReference>
<keyword evidence="3 6" id="KW-0378">Hydrolase</keyword>
<dbReference type="PANTHER" id="PTHR43199:SF1">
    <property type="entry name" value="GLUTATHIONE HYDROLASE PROENZYME"/>
    <property type="match status" value="1"/>
</dbReference>
<name>A0A3B0RAC9_9ZZZZ</name>
<dbReference type="InterPro" id="IPR029055">
    <property type="entry name" value="Ntn_hydrolases_N"/>
</dbReference>
<dbReference type="GO" id="GO:0006751">
    <property type="term" value="P:glutathione catabolic process"/>
    <property type="evidence" value="ECO:0007669"/>
    <property type="project" value="InterPro"/>
</dbReference>
<gene>
    <name evidence="6" type="ORF">MNBD_ALPHA06-1912</name>
</gene>
<dbReference type="InterPro" id="IPR051792">
    <property type="entry name" value="GGT_bact"/>
</dbReference>
<evidence type="ECO:0000313" key="6">
    <source>
        <dbReference type="EMBL" id="VAV90264.1"/>
    </source>
</evidence>
<organism evidence="6">
    <name type="scientific">hydrothermal vent metagenome</name>
    <dbReference type="NCBI Taxonomy" id="652676"/>
    <lineage>
        <taxon>unclassified sequences</taxon>
        <taxon>metagenomes</taxon>
        <taxon>ecological metagenomes</taxon>
    </lineage>
</organism>
<comment type="similarity">
    <text evidence="1">Belongs to the gamma-glutamyltransferase family.</text>
</comment>
<dbReference type="PRINTS" id="PR01210">
    <property type="entry name" value="GGTRANSPTASE"/>
</dbReference>
<dbReference type="InterPro" id="IPR000101">
    <property type="entry name" value="GGT_peptidase"/>
</dbReference>
<dbReference type="InterPro" id="IPR043138">
    <property type="entry name" value="GGT_lsub"/>
</dbReference>
<sequence>MQKHVFNRLGLFGFVLIGLLIASCGASTSAPAKDKPSIAKPAMVAAANPLAVEAGLEILRRGGSAVDAAVAVQSVLGLVEPQSSGLGGGAFLVYYDAASGKVSSFDGRETAPNGASADMFLGEDGQPLGYLDAVNSGHAVGVPGAMAMLGMAQAKHGKVSWAGLFNPALKLAETGFAVSPHMADLLNRYGRRVGLDQQASAREYFFLADGSPLPEGYIRNNAAYAASLRKLAQNPRALLEGELAEQIVAAVAMGPRPGALSLADLRTYQPKERAAVCRPYKEFQLCSAPPPSSGGQAINATFGILSHFKFSEAGAKDPANWHLLIEALRLAYADRDRYMADDAQVDVPLNGMLDASYLAERAKLIQPDTAMARALPGNPAGAAFGRDDTHEEKGTSHFSIIDQWGNAVSMTTTIESIYGNKRFVGGFLLNNQLTDFARNPVDAAGLPLANAPAPGKRPRSSMSPTIVLGADAKPVLLAGSPGGNSIISYTAKALVGVLDWGLSPQQAVDLPNVVARGDITRIGAFNLDPALVPALVQMGHEIRATKGENSGLHLIEIMPDGSLRGGADSRREGVARQP</sequence>